<accession>A0ABP7E806</accession>
<reference evidence="3" key="1">
    <citation type="journal article" date="2019" name="Int. J. Syst. Evol. Microbiol.">
        <title>The Global Catalogue of Microorganisms (GCM) 10K type strain sequencing project: providing services to taxonomists for standard genome sequencing and annotation.</title>
        <authorList>
            <consortium name="The Broad Institute Genomics Platform"/>
            <consortium name="The Broad Institute Genome Sequencing Center for Infectious Disease"/>
            <person name="Wu L."/>
            <person name="Ma J."/>
        </authorList>
    </citation>
    <scope>NUCLEOTIDE SEQUENCE [LARGE SCALE GENOMIC DNA]</scope>
    <source>
        <strain evidence="3">JCM 16904</strain>
    </source>
</reference>
<evidence type="ECO:0000256" key="1">
    <source>
        <dbReference type="SAM" id="MobiDB-lite"/>
    </source>
</evidence>
<sequence length="58" mass="6032">MRTEALGDPVGLIEVETRDLPRPRATVGQSAGDMEVHMGDGLVRGHPVVLPNGDAPGS</sequence>
<evidence type="ECO:0000313" key="3">
    <source>
        <dbReference type="Proteomes" id="UP001500902"/>
    </source>
</evidence>
<dbReference type="Proteomes" id="UP001500902">
    <property type="component" value="Unassembled WGS sequence"/>
</dbReference>
<name>A0ABP7E806_9ACTN</name>
<feature type="region of interest" description="Disordered" evidence="1">
    <location>
        <begin position="37"/>
        <end position="58"/>
    </location>
</feature>
<keyword evidence="3" id="KW-1185">Reference proteome</keyword>
<protein>
    <submittedName>
        <fullName evidence="2">Uncharacterized protein</fullName>
    </submittedName>
</protein>
<proteinExistence type="predicted"/>
<gene>
    <name evidence="2" type="ORF">GCM10022224_093710</name>
</gene>
<evidence type="ECO:0000313" key="2">
    <source>
        <dbReference type="EMBL" id="GAA3713409.1"/>
    </source>
</evidence>
<comment type="caution">
    <text evidence="2">The sequence shown here is derived from an EMBL/GenBank/DDBJ whole genome shotgun (WGS) entry which is preliminary data.</text>
</comment>
<dbReference type="EMBL" id="BAAAZP010000220">
    <property type="protein sequence ID" value="GAA3713409.1"/>
    <property type="molecule type" value="Genomic_DNA"/>
</dbReference>
<organism evidence="2 3">
    <name type="scientific">Nonomuraea antimicrobica</name>
    <dbReference type="NCBI Taxonomy" id="561173"/>
    <lineage>
        <taxon>Bacteria</taxon>
        <taxon>Bacillati</taxon>
        <taxon>Actinomycetota</taxon>
        <taxon>Actinomycetes</taxon>
        <taxon>Streptosporangiales</taxon>
        <taxon>Streptosporangiaceae</taxon>
        <taxon>Nonomuraea</taxon>
    </lineage>
</organism>